<accession>A0A382VN46</accession>
<protein>
    <submittedName>
        <fullName evidence="1">Uncharacterized protein</fullName>
    </submittedName>
</protein>
<proteinExistence type="predicted"/>
<feature type="non-terminal residue" evidence="1">
    <location>
        <position position="283"/>
    </location>
</feature>
<sequence>LSAVASRTYGLQLNSSDQGVINVPWTDTVYGNWTADSDEGTDIDVGDGDTLLFTGAVEAGGSGIATDSSVSVGDMTIGLINAGGTAGATTFYRGDGQWTVPPGTGVTGSGTLNTVARWTATGSNLGDGPIVFSDATSSANSAFGGDVTVTGNVGIGLTAAASLLTIQGTGDAIRIESTNAGAGGAQIDLLHFTASPADEDTFAVINGGGYYTGTTSVYGTQIKSIWTDVSERHSRLEFYTADTTVQKVLTLDNSKNAAFEGAITTAGSITVNTEGLLSITGGN</sequence>
<gene>
    <name evidence="1" type="ORF">METZ01_LOCUS400777</name>
</gene>
<organism evidence="1">
    <name type="scientific">marine metagenome</name>
    <dbReference type="NCBI Taxonomy" id="408172"/>
    <lineage>
        <taxon>unclassified sequences</taxon>
        <taxon>metagenomes</taxon>
        <taxon>ecological metagenomes</taxon>
    </lineage>
</organism>
<name>A0A382VN46_9ZZZZ</name>
<evidence type="ECO:0000313" key="1">
    <source>
        <dbReference type="EMBL" id="SVD47923.1"/>
    </source>
</evidence>
<feature type="non-terminal residue" evidence="1">
    <location>
        <position position="1"/>
    </location>
</feature>
<dbReference type="EMBL" id="UINC01153287">
    <property type="protein sequence ID" value="SVD47923.1"/>
    <property type="molecule type" value="Genomic_DNA"/>
</dbReference>
<dbReference type="AlphaFoldDB" id="A0A382VN46"/>
<reference evidence="1" key="1">
    <citation type="submission" date="2018-05" db="EMBL/GenBank/DDBJ databases">
        <authorList>
            <person name="Lanie J.A."/>
            <person name="Ng W.-L."/>
            <person name="Kazmierczak K.M."/>
            <person name="Andrzejewski T.M."/>
            <person name="Davidsen T.M."/>
            <person name="Wayne K.J."/>
            <person name="Tettelin H."/>
            <person name="Glass J.I."/>
            <person name="Rusch D."/>
            <person name="Podicherti R."/>
            <person name="Tsui H.-C.T."/>
            <person name="Winkler M.E."/>
        </authorList>
    </citation>
    <scope>NUCLEOTIDE SEQUENCE</scope>
</reference>